<name>A0A179VEH1_9MYCO</name>
<evidence type="ECO:0000313" key="2">
    <source>
        <dbReference type="Proteomes" id="UP000186919"/>
    </source>
</evidence>
<dbReference type="Gene3D" id="1.10.8.1060">
    <property type="entry name" value="Corynebacterium glutamicum thioredoxin-dependent arsenate reductase, N-terminal domain"/>
    <property type="match status" value="1"/>
</dbReference>
<reference evidence="1 2" key="1">
    <citation type="submission" date="2016-01" db="EMBL/GenBank/DDBJ databases">
        <title>Mycobacterium immunogenum strain CD11_6 genome sequencing and assembly.</title>
        <authorList>
            <person name="Kaur G."/>
            <person name="Nair G.R."/>
            <person name="Mayilraj S."/>
        </authorList>
    </citation>
    <scope>NUCLEOTIDE SEQUENCE [LARGE SCALE GENOMIC DNA]</scope>
    <source>
        <strain evidence="1 2">CD11-6</strain>
    </source>
</reference>
<sequence>MTGVDEQVGIRDLVEQLHGRHPGLTRETVDAVVRAEHSRFDDSPLRDYVPLLVERRAREELALLLGV</sequence>
<dbReference type="AlphaFoldDB" id="A0A179VEH1"/>
<dbReference type="RefSeq" id="WP_064628739.1">
    <property type="nucleotide sequence ID" value="NZ_LQYE01000006.1"/>
</dbReference>
<dbReference type="NCBIfam" id="NF046112">
    <property type="entry name" value="MSMEG_6209_Nter"/>
    <property type="match status" value="1"/>
</dbReference>
<accession>A0A179VEH1</accession>
<evidence type="ECO:0000313" key="1">
    <source>
        <dbReference type="EMBL" id="OAT69421.1"/>
    </source>
</evidence>
<dbReference type="EMBL" id="LQYE01000006">
    <property type="protein sequence ID" value="OAT69421.1"/>
    <property type="molecule type" value="Genomic_DNA"/>
</dbReference>
<comment type="caution">
    <text evidence="1">The sequence shown here is derived from an EMBL/GenBank/DDBJ whole genome shotgun (WGS) entry which is preliminary data.</text>
</comment>
<dbReference type="Proteomes" id="UP000186919">
    <property type="component" value="Unassembled WGS sequence"/>
</dbReference>
<gene>
    <name evidence="1" type="ORF">AWB85_21235</name>
</gene>
<protein>
    <submittedName>
        <fullName evidence="1">Uncharacterized protein</fullName>
    </submittedName>
</protein>
<organism evidence="1 2">
    <name type="scientific">Mycobacteroides immunogenum</name>
    <dbReference type="NCBI Taxonomy" id="83262"/>
    <lineage>
        <taxon>Bacteria</taxon>
        <taxon>Bacillati</taxon>
        <taxon>Actinomycetota</taxon>
        <taxon>Actinomycetes</taxon>
        <taxon>Mycobacteriales</taxon>
        <taxon>Mycobacteriaceae</taxon>
        <taxon>Mycobacteroides</taxon>
    </lineage>
</organism>
<proteinExistence type="predicted"/>